<keyword evidence="14" id="KW-1185">Reference proteome</keyword>
<dbReference type="InterPro" id="IPR035908">
    <property type="entry name" value="F0_ATP_A_sf"/>
</dbReference>
<sequence>MNTAGLLMAESDHGSGFHAPSIQEFFPPAIWFDGTPFEINRIQLVRYILMIGLILWLWLSTRHAKLVPSRAQSVVELLLDFVRVQICESTLGKKLGRRYTPLITMIFFSILVMNLGGVIPFLNIAGTSVVGLPLLFALIAYVTYLAAGIRAQGLGGFLKTNLFPPGVPKALYILLTPIEILQVFVLRPFTLALRLLANMMAGHLMLVLCFSATSFLILDGGGLIKLTGVLTFVAGIGITGFELFVAALQAYIFALLTAVYIQMSVEEEH</sequence>
<comment type="subcellular location">
    <subcellularLocation>
        <location evidence="11 12">Cell membrane</location>
        <topology evidence="11 12">Multi-pass membrane protein</topology>
    </subcellularLocation>
    <subcellularLocation>
        <location evidence="1">Membrane</location>
        <topology evidence="1">Multi-pass membrane protein</topology>
    </subcellularLocation>
</comment>
<dbReference type="Proteomes" id="UP000313849">
    <property type="component" value="Unassembled WGS sequence"/>
</dbReference>
<dbReference type="PANTHER" id="PTHR11410">
    <property type="entry name" value="ATP SYNTHASE SUBUNIT A"/>
    <property type="match status" value="1"/>
</dbReference>
<dbReference type="NCBIfam" id="TIGR01131">
    <property type="entry name" value="ATP_synt_6_or_A"/>
    <property type="match status" value="1"/>
</dbReference>
<keyword evidence="3 11" id="KW-0813">Transport</keyword>
<keyword evidence="5 11" id="KW-0812">Transmembrane</keyword>
<dbReference type="PRINTS" id="PR00123">
    <property type="entry name" value="ATPASEA"/>
</dbReference>
<dbReference type="OrthoDB" id="9809130at2"/>
<keyword evidence="8 11" id="KW-0406">Ion transport</keyword>
<evidence type="ECO:0000256" key="2">
    <source>
        <dbReference type="ARBA" id="ARBA00006810"/>
    </source>
</evidence>
<evidence type="ECO:0000256" key="12">
    <source>
        <dbReference type="RuleBase" id="RU000483"/>
    </source>
</evidence>
<protein>
    <recommendedName>
        <fullName evidence="11 12">ATP synthase subunit a</fullName>
    </recommendedName>
    <alternativeName>
        <fullName evidence="11">ATP synthase F0 sector subunit a</fullName>
    </alternativeName>
    <alternativeName>
        <fullName evidence="11">F-ATPase subunit 6</fullName>
    </alternativeName>
</protein>
<feature type="transmembrane region" description="Helical" evidence="11">
    <location>
        <begin position="44"/>
        <end position="61"/>
    </location>
</feature>
<feature type="transmembrane region" description="Helical" evidence="11">
    <location>
        <begin position="128"/>
        <end position="149"/>
    </location>
</feature>
<dbReference type="SUPFAM" id="SSF81336">
    <property type="entry name" value="F1F0 ATP synthase subunit A"/>
    <property type="match status" value="1"/>
</dbReference>
<dbReference type="Pfam" id="PF00119">
    <property type="entry name" value="ATP-synt_A"/>
    <property type="match status" value="1"/>
</dbReference>
<evidence type="ECO:0000256" key="3">
    <source>
        <dbReference type="ARBA" id="ARBA00022448"/>
    </source>
</evidence>
<evidence type="ECO:0000256" key="11">
    <source>
        <dbReference type="HAMAP-Rule" id="MF_01393"/>
    </source>
</evidence>
<evidence type="ECO:0000256" key="1">
    <source>
        <dbReference type="ARBA" id="ARBA00004141"/>
    </source>
</evidence>
<dbReference type="Gene3D" id="1.20.120.220">
    <property type="entry name" value="ATP synthase, F0 complex, subunit A"/>
    <property type="match status" value="1"/>
</dbReference>
<keyword evidence="7 11" id="KW-1133">Transmembrane helix</keyword>
<reference evidence="13 14" key="1">
    <citation type="submission" date="2019-06" db="EMBL/GenBank/DDBJ databases">
        <title>Draft genome sequence of Miniimonas arenae KCTC 19750T isolated from sea sand.</title>
        <authorList>
            <person name="Park S.-J."/>
        </authorList>
    </citation>
    <scope>NUCLEOTIDE SEQUENCE [LARGE SCALE GENOMIC DNA]</scope>
    <source>
        <strain evidence="13 14">KCTC 19750</strain>
    </source>
</reference>
<keyword evidence="6 11" id="KW-0375">Hydrogen ion transport</keyword>
<evidence type="ECO:0000256" key="7">
    <source>
        <dbReference type="ARBA" id="ARBA00022989"/>
    </source>
</evidence>
<feature type="transmembrane region" description="Helical" evidence="11">
    <location>
        <begin position="230"/>
        <end position="261"/>
    </location>
</feature>
<dbReference type="InterPro" id="IPR045083">
    <property type="entry name" value="ATP_synth_F0_asu_bact/mt"/>
</dbReference>
<dbReference type="EMBL" id="VENP01000010">
    <property type="protein sequence ID" value="TNU76151.1"/>
    <property type="molecule type" value="Genomic_DNA"/>
</dbReference>
<evidence type="ECO:0000256" key="8">
    <source>
        <dbReference type="ARBA" id="ARBA00023065"/>
    </source>
</evidence>
<evidence type="ECO:0000256" key="4">
    <source>
        <dbReference type="ARBA" id="ARBA00022547"/>
    </source>
</evidence>
<feature type="transmembrane region" description="Helical" evidence="11">
    <location>
        <begin position="170"/>
        <end position="189"/>
    </location>
</feature>
<dbReference type="AlphaFoldDB" id="A0A5C5BCS2"/>
<keyword evidence="10 11" id="KW-0066">ATP synthesis</keyword>
<dbReference type="PANTHER" id="PTHR11410:SF0">
    <property type="entry name" value="ATP SYNTHASE SUBUNIT A"/>
    <property type="match status" value="1"/>
</dbReference>
<organism evidence="13 14">
    <name type="scientific">Miniimonas arenae</name>
    <dbReference type="NCBI Taxonomy" id="676201"/>
    <lineage>
        <taxon>Bacteria</taxon>
        <taxon>Bacillati</taxon>
        <taxon>Actinomycetota</taxon>
        <taxon>Actinomycetes</taxon>
        <taxon>Micrococcales</taxon>
        <taxon>Beutenbergiaceae</taxon>
        <taxon>Miniimonas</taxon>
    </lineage>
</organism>
<keyword evidence="11" id="KW-1003">Cell membrane</keyword>
<comment type="caution">
    <text evidence="13">The sequence shown here is derived from an EMBL/GenBank/DDBJ whole genome shotgun (WGS) entry which is preliminary data.</text>
</comment>
<evidence type="ECO:0000256" key="10">
    <source>
        <dbReference type="ARBA" id="ARBA00023310"/>
    </source>
</evidence>
<accession>A0A5C5BCS2</accession>
<dbReference type="GO" id="GO:0005886">
    <property type="term" value="C:plasma membrane"/>
    <property type="evidence" value="ECO:0007669"/>
    <property type="project" value="UniProtKB-SubCell"/>
</dbReference>
<dbReference type="GO" id="GO:0045259">
    <property type="term" value="C:proton-transporting ATP synthase complex"/>
    <property type="evidence" value="ECO:0007669"/>
    <property type="project" value="UniProtKB-KW"/>
</dbReference>
<dbReference type="InterPro" id="IPR000568">
    <property type="entry name" value="ATP_synth_F0_asu"/>
</dbReference>
<evidence type="ECO:0000313" key="14">
    <source>
        <dbReference type="Proteomes" id="UP000313849"/>
    </source>
</evidence>
<evidence type="ECO:0000256" key="5">
    <source>
        <dbReference type="ARBA" id="ARBA00022692"/>
    </source>
</evidence>
<gene>
    <name evidence="11 13" type="primary">atpB</name>
    <name evidence="13" type="ORF">FH969_04230</name>
</gene>
<evidence type="ECO:0000256" key="6">
    <source>
        <dbReference type="ARBA" id="ARBA00022781"/>
    </source>
</evidence>
<dbReference type="GO" id="GO:0046933">
    <property type="term" value="F:proton-transporting ATP synthase activity, rotational mechanism"/>
    <property type="evidence" value="ECO:0007669"/>
    <property type="project" value="UniProtKB-UniRule"/>
</dbReference>
<keyword evidence="4 11" id="KW-0138">CF(0)</keyword>
<keyword evidence="9 11" id="KW-0472">Membrane</keyword>
<evidence type="ECO:0000313" key="13">
    <source>
        <dbReference type="EMBL" id="TNU76151.1"/>
    </source>
</evidence>
<evidence type="ECO:0000256" key="9">
    <source>
        <dbReference type="ARBA" id="ARBA00023136"/>
    </source>
</evidence>
<comment type="function">
    <text evidence="11 12">Key component of the proton channel; it plays a direct role in the translocation of protons across the membrane.</text>
</comment>
<comment type="similarity">
    <text evidence="2 11 12">Belongs to the ATPase A chain family.</text>
</comment>
<feature type="transmembrane region" description="Helical" evidence="11">
    <location>
        <begin position="195"/>
        <end position="218"/>
    </location>
</feature>
<name>A0A5C5BCS2_9MICO</name>
<dbReference type="CDD" id="cd00310">
    <property type="entry name" value="ATP-synt_Fo_a_6"/>
    <property type="match status" value="1"/>
</dbReference>
<dbReference type="HAMAP" id="MF_01393">
    <property type="entry name" value="ATP_synth_a_bact"/>
    <property type="match status" value="1"/>
</dbReference>
<feature type="transmembrane region" description="Helical" evidence="11">
    <location>
        <begin position="102"/>
        <end position="122"/>
    </location>
</feature>
<proteinExistence type="inferred from homology"/>